<evidence type="ECO:0000313" key="4">
    <source>
        <dbReference type="Proteomes" id="UP000009159"/>
    </source>
</evidence>
<sequence>MIATMKPAFTAGVALLGAGVIACAPVEPAAAVAPVVDATVQLSAIPSPLELYPQVLVRAVQNSAALVEAYLADPLPLTRLTIEKQIVALGEAFDALGEGDGAAAMAAIGRVILQPVRTVFGAFEYVDILMNQPNAPQALFQIALSPILGGVAAFGVAIDEVVDAAAALDLVGLVNAVVNIPARVLDGVLNGGYGSPFGDFDNLPGLVTPLTVEGYLFPGPIALGILIDQDAADYIEDQAGQQELTELTATDAPEPEAVDESAGPAEDEVAGIFDELETDDPQTADPAAAPTEPADTIDGEEGGESADTIDGEEGGESADTIDGEDGGEPADTIDGEDGGEPETDDGQDGGEPETDDGQGTGESAGTENSDPATE</sequence>
<keyword evidence="4" id="KW-1185">Reference proteome</keyword>
<feature type="compositionally biased region" description="Low complexity" evidence="1">
    <location>
        <begin position="283"/>
        <end position="294"/>
    </location>
</feature>
<proteinExistence type="predicted"/>
<feature type="chain" id="PRO_5039613505" description="PE-PGRS family protein" evidence="2">
    <location>
        <begin position="25"/>
        <end position="374"/>
    </location>
</feature>
<gene>
    <name evidence="3" type="ordered locus">Mvan_0052</name>
</gene>
<dbReference type="KEGG" id="mva:Mvan_0052"/>
<feature type="compositionally biased region" description="Acidic residues" evidence="1">
    <location>
        <begin position="295"/>
        <end position="356"/>
    </location>
</feature>
<evidence type="ECO:0000256" key="2">
    <source>
        <dbReference type="SAM" id="SignalP"/>
    </source>
</evidence>
<feature type="compositionally biased region" description="Polar residues" evidence="1">
    <location>
        <begin position="363"/>
        <end position="374"/>
    </location>
</feature>
<dbReference type="EMBL" id="CP000511">
    <property type="protein sequence ID" value="ABM10903.1"/>
    <property type="molecule type" value="Genomic_DNA"/>
</dbReference>
<evidence type="ECO:0000256" key="1">
    <source>
        <dbReference type="SAM" id="MobiDB-lite"/>
    </source>
</evidence>
<dbReference type="PROSITE" id="PS51257">
    <property type="entry name" value="PROKAR_LIPOPROTEIN"/>
    <property type="match status" value="1"/>
</dbReference>
<feature type="region of interest" description="Disordered" evidence="1">
    <location>
        <begin position="278"/>
        <end position="374"/>
    </location>
</feature>
<protein>
    <recommendedName>
        <fullName evidence="5">PE-PGRS family protein</fullName>
    </recommendedName>
</protein>
<dbReference type="RefSeq" id="WP_011777377.1">
    <property type="nucleotide sequence ID" value="NC_008726.1"/>
</dbReference>
<dbReference type="Proteomes" id="UP000009159">
    <property type="component" value="Chromosome"/>
</dbReference>
<organism evidence="3 4">
    <name type="scientific">Mycolicibacterium vanbaalenii (strain DSM 7251 / JCM 13017 / BCRC 16820 / KCTC 9966 / NRRL B-24157 / PYR-1)</name>
    <name type="common">Mycobacterium vanbaalenii</name>
    <dbReference type="NCBI Taxonomy" id="350058"/>
    <lineage>
        <taxon>Bacteria</taxon>
        <taxon>Bacillati</taxon>
        <taxon>Actinomycetota</taxon>
        <taxon>Actinomycetes</taxon>
        <taxon>Mycobacteriales</taxon>
        <taxon>Mycobacteriaceae</taxon>
        <taxon>Mycolicibacterium</taxon>
    </lineage>
</organism>
<evidence type="ECO:0008006" key="5">
    <source>
        <dbReference type="Google" id="ProtNLM"/>
    </source>
</evidence>
<feature type="signal peptide" evidence="2">
    <location>
        <begin position="1"/>
        <end position="24"/>
    </location>
</feature>
<keyword evidence="2" id="KW-0732">Signal</keyword>
<dbReference type="HOGENOM" id="CLU_063657_0_0_11"/>
<evidence type="ECO:0000313" key="3">
    <source>
        <dbReference type="EMBL" id="ABM10903.1"/>
    </source>
</evidence>
<dbReference type="eggNOG" id="ENOG50316SB">
    <property type="taxonomic scope" value="Bacteria"/>
</dbReference>
<accession>A1T153</accession>
<name>A1T153_MYCVP</name>
<dbReference type="AlphaFoldDB" id="A1T153"/>
<reference evidence="3" key="1">
    <citation type="submission" date="2006-12" db="EMBL/GenBank/DDBJ databases">
        <title>Complete sequence of Mycobacterium vanbaalenii PYR-1.</title>
        <authorList>
            <consortium name="US DOE Joint Genome Institute"/>
            <person name="Copeland A."/>
            <person name="Lucas S."/>
            <person name="Lapidus A."/>
            <person name="Barry K."/>
            <person name="Detter J.C."/>
            <person name="Glavina del Rio T."/>
            <person name="Hammon N."/>
            <person name="Israni S."/>
            <person name="Dalin E."/>
            <person name="Tice H."/>
            <person name="Pitluck S."/>
            <person name="Singan V."/>
            <person name="Schmutz J."/>
            <person name="Larimer F."/>
            <person name="Land M."/>
            <person name="Hauser L."/>
            <person name="Kyrpides N."/>
            <person name="Anderson I.J."/>
            <person name="Miller C."/>
            <person name="Richardson P."/>
        </authorList>
    </citation>
    <scope>NUCLEOTIDE SEQUENCE [LARGE SCALE GENOMIC DNA]</scope>
    <source>
        <strain evidence="3">PYR-1</strain>
    </source>
</reference>